<sequence length="174" mass="19124">MKKSLSVLLAAALTLSACSAWRDSRVNPTNWFGSSTPTPSEVSVNDANALVPQTDDGVGLFSKKPPEDKSFPIAKIEELRIDPIPNGAIVYTTGIAARQGAYNARLVRVESEENAKNGILEFTFRVDYPSYATSQGTERSRRVSNAINISRDELANIRLVRVKGEQNALESRRR</sequence>
<keyword evidence="3" id="KW-1185">Reference proteome</keyword>
<organism evidence="2 3">
    <name type="scientific">Ruegeria faecimaris</name>
    <dbReference type="NCBI Taxonomy" id="686389"/>
    <lineage>
        <taxon>Bacteria</taxon>
        <taxon>Pseudomonadati</taxon>
        <taxon>Pseudomonadota</taxon>
        <taxon>Alphaproteobacteria</taxon>
        <taxon>Rhodobacterales</taxon>
        <taxon>Roseobacteraceae</taxon>
        <taxon>Ruegeria</taxon>
    </lineage>
</organism>
<evidence type="ECO:0000256" key="1">
    <source>
        <dbReference type="SAM" id="SignalP"/>
    </source>
</evidence>
<dbReference type="OrthoDB" id="7773807at2"/>
<dbReference type="Proteomes" id="UP000319555">
    <property type="component" value="Unassembled WGS sequence"/>
</dbReference>
<accession>A0A521B012</accession>
<evidence type="ECO:0000313" key="3">
    <source>
        <dbReference type="Proteomes" id="UP000319555"/>
    </source>
</evidence>
<evidence type="ECO:0000313" key="2">
    <source>
        <dbReference type="EMBL" id="SMO40369.1"/>
    </source>
</evidence>
<feature type="signal peptide" evidence="1">
    <location>
        <begin position="1"/>
        <end position="22"/>
    </location>
</feature>
<name>A0A521B012_9RHOB</name>
<evidence type="ECO:0008006" key="4">
    <source>
        <dbReference type="Google" id="ProtNLM"/>
    </source>
</evidence>
<protein>
    <recommendedName>
        <fullName evidence="4">Lipoprotein</fullName>
    </recommendedName>
</protein>
<gene>
    <name evidence="2" type="ORF">SAMN06265380_101451</name>
</gene>
<dbReference type="EMBL" id="FXTE01000001">
    <property type="protein sequence ID" value="SMO40369.1"/>
    <property type="molecule type" value="Genomic_DNA"/>
</dbReference>
<proteinExistence type="predicted"/>
<reference evidence="2 3" key="1">
    <citation type="submission" date="2017-05" db="EMBL/GenBank/DDBJ databases">
        <authorList>
            <person name="Varghese N."/>
            <person name="Submissions S."/>
        </authorList>
    </citation>
    <scope>NUCLEOTIDE SEQUENCE [LARGE SCALE GENOMIC DNA]</scope>
    <source>
        <strain evidence="2 3">DSM 28009</strain>
    </source>
</reference>
<feature type="chain" id="PRO_5021809037" description="Lipoprotein" evidence="1">
    <location>
        <begin position="23"/>
        <end position="174"/>
    </location>
</feature>
<dbReference type="PROSITE" id="PS51257">
    <property type="entry name" value="PROKAR_LIPOPROTEIN"/>
    <property type="match status" value="1"/>
</dbReference>
<dbReference type="AlphaFoldDB" id="A0A521B012"/>
<dbReference type="RefSeq" id="WP_142633586.1">
    <property type="nucleotide sequence ID" value="NZ_FXTE01000001.1"/>
</dbReference>
<keyword evidence="1" id="KW-0732">Signal</keyword>